<protein>
    <recommendedName>
        <fullName evidence="4">Alpha-1,3-mannosyltransferase CMT1</fullName>
    </recommendedName>
</protein>
<sequence>MMKGRHYQALLAGAAVASVLLFLLAQLVRPHSHNGLAIFHGNLPPIPEYAADDKQVLRQPDREDSNPTSQTTPTSKPADIIPSETRTRQWDDAWDDKNLWPNISKPVPTPASVSTGWTLPTNHISHATVAKYVRSILDFENDSSPGFERVSCPSKMGSRYSLLRDQAAGSGQVRFFFALNLHQSTGVISRLMSSIVEAIRFLGPEHCAISVVEGRSDDGTYEILAALKMHVEAMGAHFFLSTSTINPKEKGQDRIGRSSELRNKALEPLKVSAARGPINELDGMFSPDARIIFINDVALCPEDILELVFQHVNQGAHMTCAFDWIVDGTQFYDVWVSRSLVGNTFFEIPHDGSLSYSQDLFWDDPDGRHRFEAFQPFQVYSCWGGVAVLDAVPFAEGVVTFRSSKPGECLMGEPTLLAKDLYRRGRGKILAVPTVNLAYSNDEAIKTKDVRGYVHDHVNVSRSMLDQEEIVSWQCAPPAMVKCLPTFDKPSWVEPT</sequence>
<proteinExistence type="predicted"/>
<dbReference type="PANTHER" id="PTHR34144">
    <property type="entry name" value="CHROMOSOME 8, WHOLE GENOME SHOTGUN SEQUENCE"/>
    <property type="match status" value="1"/>
</dbReference>
<feature type="region of interest" description="Disordered" evidence="1">
    <location>
        <begin position="59"/>
        <end position="87"/>
    </location>
</feature>
<reference evidence="3" key="1">
    <citation type="journal article" date="2015" name="Genome Announc.">
        <title>Draft genome sequence of the fungus Penicillium brasilianum MG11.</title>
        <authorList>
            <person name="Horn F."/>
            <person name="Linde J."/>
            <person name="Mattern D.J."/>
            <person name="Walther G."/>
            <person name="Guthke R."/>
            <person name="Brakhage A.A."/>
            <person name="Valiante V."/>
        </authorList>
    </citation>
    <scope>NUCLEOTIDE SEQUENCE [LARGE SCALE GENOMIC DNA]</scope>
    <source>
        <strain evidence="3">MG11</strain>
    </source>
</reference>
<dbReference type="Proteomes" id="UP000042958">
    <property type="component" value="Unassembled WGS sequence"/>
</dbReference>
<dbReference type="EMBL" id="CDHK01000004">
    <property type="protein sequence ID" value="CEO60774.1"/>
    <property type="molecule type" value="Genomic_DNA"/>
</dbReference>
<organism evidence="2 3">
    <name type="scientific">Penicillium brasilianum</name>
    <dbReference type="NCBI Taxonomy" id="104259"/>
    <lineage>
        <taxon>Eukaryota</taxon>
        <taxon>Fungi</taxon>
        <taxon>Dikarya</taxon>
        <taxon>Ascomycota</taxon>
        <taxon>Pezizomycotina</taxon>
        <taxon>Eurotiomycetes</taxon>
        <taxon>Eurotiomycetidae</taxon>
        <taxon>Eurotiales</taxon>
        <taxon>Aspergillaceae</taxon>
        <taxon>Penicillium</taxon>
    </lineage>
</organism>
<feature type="compositionally biased region" description="Polar residues" evidence="1">
    <location>
        <begin position="66"/>
        <end position="75"/>
    </location>
</feature>
<gene>
    <name evidence="2" type="ORF">PMG11_05314</name>
</gene>
<dbReference type="PANTHER" id="PTHR34144:SF5">
    <property type="entry name" value="ALPHA-1,3-MANNOSYLTRANSFERASE CMT1"/>
    <property type="match status" value="1"/>
</dbReference>
<dbReference type="OrthoDB" id="262547at2759"/>
<keyword evidence="3" id="KW-1185">Reference proteome</keyword>
<evidence type="ECO:0000256" key="1">
    <source>
        <dbReference type="SAM" id="MobiDB-lite"/>
    </source>
</evidence>
<evidence type="ECO:0000313" key="3">
    <source>
        <dbReference type="Proteomes" id="UP000042958"/>
    </source>
</evidence>
<dbReference type="InterPro" id="IPR021047">
    <property type="entry name" value="Mannosyltransferase_CMT1"/>
</dbReference>
<evidence type="ECO:0008006" key="4">
    <source>
        <dbReference type="Google" id="ProtNLM"/>
    </source>
</evidence>
<dbReference type="AlphaFoldDB" id="A0A0F7VJ77"/>
<dbReference type="Pfam" id="PF11735">
    <property type="entry name" value="CAP59_mtransfer"/>
    <property type="match status" value="1"/>
</dbReference>
<evidence type="ECO:0000313" key="2">
    <source>
        <dbReference type="EMBL" id="CEO60774.1"/>
    </source>
</evidence>
<name>A0A0F7VJ77_PENBI</name>
<accession>A0A0F7VJ77</accession>